<dbReference type="OrthoDB" id="1920951at2759"/>
<dbReference type="STRING" id="35608.A0A2U1M6Y8"/>
<keyword evidence="3" id="KW-0472">Membrane</keyword>
<comment type="caution">
    <text evidence="4">The sequence shown here is derived from an EMBL/GenBank/DDBJ whole genome shotgun (WGS) entry which is preliminary data.</text>
</comment>
<evidence type="ECO:0000256" key="2">
    <source>
        <dbReference type="SAM" id="MobiDB-lite"/>
    </source>
</evidence>
<feature type="compositionally biased region" description="Basic and acidic residues" evidence="2">
    <location>
        <begin position="12"/>
        <end position="25"/>
    </location>
</feature>
<feature type="coiled-coil region" evidence="1">
    <location>
        <begin position="290"/>
        <end position="317"/>
    </location>
</feature>
<accession>A0A2U1M6Y8</accession>
<dbReference type="PANTHER" id="PTHR33868">
    <property type="entry name" value="EXPRESSED PROTEIN"/>
    <property type="match status" value="1"/>
</dbReference>
<keyword evidence="5" id="KW-1185">Reference proteome</keyword>
<dbReference type="Proteomes" id="UP000245207">
    <property type="component" value="Unassembled WGS sequence"/>
</dbReference>
<dbReference type="EMBL" id="PKPP01006292">
    <property type="protein sequence ID" value="PWA56997.1"/>
    <property type="molecule type" value="Genomic_DNA"/>
</dbReference>
<keyword evidence="1" id="KW-0175">Coiled coil</keyword>
<sequence>MQKGFSASYDKWTCHGESFDDKLSSEDGEGDGGYDNMNDEGYDNMSDEGYDNMNDSDDDFDEMFDNIGIYPFLNKVDSPPELHYCLCKLMQRSHLMRSFNGSNFQTIESSLHDTSGPVRSLLASLLFLISIKLLQSLVDLAGSERAAQTNVDGARLIRKLRVAKWAGQVGWVNGFGYIIESDTMTTITCMLFVSLASVLSMATLGRFPYSLENRYMLVSYGYLPLTIGVSLLQGSELVTQSIYASTQILVVSHNVKCFNIVFFIHTITLVRLLCTKPVNNMETPNSELNNAQLLEELSHSQRRAREVERAAQQACNEKKDVISLFLKQASHMFAYKQWLYILQLETLCLQLRRSNYQFISTRFPDFVTWSYTKGKLPKRVHKATKRCKMHMSVGSLLWGLDLVGVGVLLGWTLRNAGWVTGQKRDLWVKFG</sequence>
<evidence type="ECO:0000256" key="3">
    <source>
        <dbReference type="SAM" id="Phobius"/>
    </source>
</evidence>
<evidence type="ECO:0000313" key="5">
    <source>
        <dbReference type="Proteomes" id="UP000245207"/>
    </source>
</evidence>
<protein>
    <submittedName>
        <fullName evidence="4">Uncharacterized protein</fullName>
    </submittedName>
</protein>
<keyword evidence="3" id="KW-1133">Transmembrane helix</keyword>
<proteinExistence type="predicted"/>
<dbReference type="AlphaFoldDB" id="A0A2U1M6Y8"/>
<feature type="transmembrane region" description="Helical" evidence="3">
    <location>
        <begin position="395"/>
        <end position="413"/>
    </location>
</feature>
<organism evidence="4 5">
    <name type="scientific">Artemisia annua</name>
    <name type="common">Sweet wormwood</name>
    <dbReference type="NCBI Taxonomy" id="35608"/>
    <lineage>
        <taxon>Eukaryota</taxon>
        <taxon>Viridiplantae</taxon>
        <taxon>Streptophyta</taxon>
        <taxon>Embryophyta</taxon>
        <taxon>Tracheophyta</taxon>
        <taxon>Spermatophyta</taxon>
        <taxon>Magnoliopsida</taxon>
        <taxon>eudicotyledons</taxon>
        <taxon>Gunneridae</taxon>
        <taxon>Pentapetalae</taxon>
        <taxon>asterids</taxon>
        <taxon>campanulids</taxon>
        <taxon>Asterales</taxon>
        <taxon>Asteraceae</taxon>
        <taxon>Asteroideae</taxon>
        <taxon>Anthemideae</taxon>
        <taxon>Artemisiinae</taxon>
        <taxon>Artemisia</taxon>
    </lineage>
</organism>
<feature type="transmembrane region" description="Helical" evidence="3">
    <location>
        <begin position="185"/>
        <end position="203"/>
    </location>
</feature>
<gene>
    <name evidence="4" type="ORF">CTI12_AA411850</name>
</gene>
<feature type="compositionally biased region" description="Acidic residues" evidence="2">
    <location>
        <begin position="26"/>
        <end position="55"/>
    </location>
</feature>
<name>A0A2U1M6Y8_ARTAN</name>
<feature type="region of interest" description="Disordered" evidence="2">
    <location>
        <begin position="1"/>
        <end position="55"/>
    </location>
</feature>
<dbReference type="PANTHER" id="PTHR33868:SF18">
    <property type="entry name" value="TRANSMEMBRANE PROTEIN"/>
    <property type="match status" value="1"/>
</dbReference>
<evidence type="ECO:0000313" key="4">
    <source>
        <dbReference type="EMBL" id="PWA56997.1"/>
    </source>
</evidence>
<keyword evidence="3" id="KW-0812">Transmembrane</keyword>
<evidence type="ECO:0000256" key="1">
    <source>
        <dbReference type="SAM" id="Coils"/>
    </source>
</evidence>
<reference evidence="4 5" key="1">
    <citation type="journal article" date="2018" name="Mol. Plant">
        <title>The genome of Artemisia annua provides insight into the evolution of Asteraceae family and artemisinin biosynthesis.</title>
        <authorList>
            <person name="Shen Q."/>
            <person name="Zhang L."/>
            <person name="Liao Z."/>
            <person name="Wang S."/>
            <person name="Yan T."/>
            <person name="Shi P."/>
            <person name="Liu M."/>
            <person name="Fu X."/>
            <person name="Pan Q."/>
            <person name="Wang Y."/>
            <person name="Lv Z."/>
            <person name="Lu X."/>
            <person name="Zhang F."/>
            <person name="Jiang W."/>
            <person name="Ma Y."/>
            <person name="Chen M."/>
            <person name="Hao X."/>
            <person name="Li L."/>
            <person name="Tang Y."/>
            <person name="Lv G."/>
            <person name="Zhou Y."/>
            <person name="Sun X."/>
            <person name="Brodelius P.E."/>
            <person name="Rose J.K.C."/>
            <person name="Tang K."/>
        </authorList>
    </citation>
    <scope>NUCLEOTIDE SEQUENCE [LARGE SCALE GENOMIC DNA]</scope>
    <source>
        <strain evidence="5">cv. Huhao1</strain>
        <tissue evidence="4">Leaf</tissue>
    </source>
</reference>